<dbReference type="NCBIfam" id="TIGR02532">
    <property type="entry name" value="IV_pilin_GFxxxE"/>
    <property type="match status" value="1"/>
</dbReference>
<dbReference type="Gene3D" id="3.30.700.10">
    <property type="entry name" value="Glycoprotein, Type 4 Pilin"/>
    <property type="match status" value="1"/>
</dbReference>
<protein>
    <recommendedName>
        <fullName evidence="5">Type II secretion system protein GspG C-terminal domain-containing protein</fullName>
    </recommendedName>
</protein>
<dbReference type="PROSITE" id="PS00409">
    <property type="entry name" value="PROKAR_NTER_METHYL"/>
    <property type="match status" value="1"/>
</dbReference>
<keyword evidence="2" id="KW-0812">Transmembrane</keyword>
<dbReference type="Pfam" id="PF07963">
    <property type="entry name" value="N_methyl"/>
    <property type="match status" value="1"/>
</dbReference>
<keyword evidence="1" id="KW-0488">Methylation</keyword>
<dbReference type="SUPFAM" id="SSF54523">
    <property type="entry name" value="Pili subunits"/>
    <property type="match status" value="1"/>
</dbReference>
<dbReference type="Proteomes" id="UP000176864">
    <property type="component" value="Unassembled WGS sequence"/>
</dbReference>
<comment type="caution">
    <text evidence="3">The sequence shown here is derived from an EMBL/GenBank/DDBJ whole genome shotgun (WGS) entry which is preliminary data.</text>
</comment>
<dbReference type="AlphaFoldDB" id="A0A1F5NPK5"/>
<feature type="transmembrane region" description="Helical" evidence="2">
    <location>
        <begin position="12"/>
        <end position="39"/>
    </location>
</feature>
<reference evidence="3 4" key="1">
    <citation type="journal article" date="2016" name="Nat. Commun.">
        <title>Thousands of microbial genomes shed light on interconnected biogeochemical processes in an aquifer system.</title>
        <authorList>
            <person name="Anantharaman K."/>
            <person name="Brown C.T."/>
            <person name="Hug L.A."/>
            <person name="Sharon I."/>
            <person name="Castelle C.J."/>
            <person name="Probst A.J."/>
            <person name="Thomas B.C."/>
            <person name="Singh A."/>
            <person name="Wilkins M.J."/>
            <person name="Karaoz U."/>
            <person name="Brodie E.L."/>
            <person name="Williams K.H."/>
            <person name="Hubbard S.S."/>
            <person name="Banfield J.F."/>
        </authorList>
    </citation>
    <scope>NUCLEOTIDE SEQUENCE [LARGE SCALE GENOMIC DNA]</scope>
</reference>
<accession>A0A1F5NPK5</accession>
<evidence type="ECO:0000256" key="2">
    <source>
        <dbReference type="SAM" id="Phobius"/>
    </source>
</evidence>
<evidence type="ECO:0000313" key="3">
    <source>
        <dbReference type="EMBL" id="OGE79310.1"/>
    </source>
</evidence>
<sequence>MDELNRQRKFSGFTLVELLVVISVIGLLASVILVSLNSARTKARDSRRKADLAQITKALELYYDTYGGYPTSAWNDGGAVNYTVFSSLCNQVNFAQLMPSCPHDPQNPNNSCYNAEYVYVSESFRDPANLGKKYVLYATLEDQSTTNLDPAFWPDSDETGVWIVGCESYGTPNYRLGDLKQ</sequence>
<dbReference type="GO" id="GO:0015627">
    <property type="term" value="C:type II protein secretion system complex"/>
    <property type="evidence" value="ECO:0007669"/>
    <property type="project" value="InterPro"/>
</dbReference>
<proteinExistence type="predicted"/>
<dbReference type="GO" id="GO:0015628">
    <property type="term" value="P:protein secretion by the type II secretion system"/>
    <property type="evidence" value="ECO:0007669"/>
    <property type="project" value="InterPro"/>
</dbReference>
<keyword evidence="2" id="KW-1133">Transmembrane helix</keyword>
<evidence type="ECO:0000256" key="1">
    <source>
        <dbReference type="ARBA" id="ARBA00022481"/>
    </source>
</evidence>
<dbReference type="EMBL" id="MFEK01000006">
    <property type="protein sequence ID" value="OGE79310.1"/>
    <property type="molecule type" value="Genomic_DNA"/>
</dbReference>
<organism evidence="3 4">
    <name type="scientific">Candidatus Doudnabacteria bacterium RIFCSPHIGHO2_01_FULL_46_14</name>
    <dbReference type="NCBI Taxonomy" id="1817824"/>
    <lineage>
        <taxon>Bacteria</taxon>
        <taxon>Candidatus Doudnaibacteriota</taxon>
    </lineage>
</organism>
<dbReference type="InterPro" id="IPR000983">
    <property type="entry name" value="Bac_GSPG_pilin"/>
</dbReference>
<name>A0A1F5NPK5_9BACT</name>
<evidence type="ECO:0008006" key="5">
    <source>
        <dbReference type="Google" id="ProtNLM"/>
    </source>
</evidence>
<dbReference type="PANTHER" id="PTHR30093">
    <property type="entry name" value="GENERAL SECRETION PATHWAY PROTEIN G"/>
    <property type="match status" value="1"/>
</dbReference>
<dbReference type="InterPro" id="IPR012902">
    <property type="entry name" value="N_methyl_site"/>
</dbReference>
<dbReference type="STRING" id="1817824.A2751_04945"/>
<keyword evidence="2" id="KW-0472">Membrane</keyword>
<dbReference type="PRINTS" id="PR00813">
    <property type="entry name" value="BCTERIALGSPG"/>
</dbReference>
<dbReference type="InterPro" id="IPR045584">
    <property type="entry name" value="Pilin-like"/>
</dbReference>
<evidence type="ECO:0000313" key="4">
    <source>
        <dbReference type="Proteomes" id="UP000176864"/>
    </source>
</evidence>
<gene>
    <name evidence="3" type="ORF">A2751_04945</name>
</gene>